<sequence length="335" mass="36310">MTGSKPSVVTLGTAGGPVWWPGQRPRAGISTAVVVGDRTYIVDAGTGVGRQLVQAGLSMSSVHGIFLTHMHSDHTVDLASLAIFGIMRMPADPTHTVDIVGPGDRGVLPAPTARATAALSPVFADEPTPGTARMFEMLMRAYATDINDRLFDSLRPTPLDWFRARDIVVPGDAGFHANDCPTPDMEPFPVYEDDVVRVSAVLVKHAPMTPAFGYRFDAEGGSVVISGDTARSDNVARLAAGADLLLHEAVDFGWVERRYQEQRDLSAKATRDHHYAAHTSPREAIELANDAGVRQLALHHLAPGNSRAEVWDRDRHLFRGDFRVPADLDVIELAR</sequence>
<evidence type="ECO:0000313" key="6">
    <source>
        <dbReference type="Proteomes" id="UP001500540"/>
    </source>
</evidence>
<feature type="domain" description="Metallo-beta-lactamase" evidence="3">
    <location>
        <begin position="30"/>
        <end position="81"/>
    </location>
</feature>
<dbReference type="Pfam" id="PF00753">
    <property type="entry name" value="Lactamase_B"/>
    <property type="match status" value="1"/>
</dbReference>
<keyword evidence="1" id="KW-0255">Endonuclease</keyword>
<dbReference type="Pfam" id="PF12706">
    <property type="entry name" value="Lactamase_B_2"/>
    <property type="match status" value="1"/>
</dbReference>
<dbReference type="RefSeq" id="WP_344785213.1">
    <property type="nucleotide sequence ID" value="NZ_BAABAF010000013.1"/>
</dbReference>
<dbReference type="EMBL" id="BAABAF010000013">
    <property type="protein sequence ID" value="GAA3777197.1"/>
    <property type="molecule type" value="Genomic_DNA"/>
</dbReference>
<gene>
    <name evidence="5" type="ORF">GCM10022240_30790</name>
</gene>
<evidence type="ECO:0000259" key="3">
    <source>
        <dbReference type="Pfam" id="PF00753"/>
    </source>
</evidence>
<dbReference type="SUPFAM" id="SSF56281">
    <property type="entry name" value="Metallo-hydrolase/oxidoreductase"/>
    <property type="match status" value="1"/>
</dbReference>
<evidence type="ECO:0000259" key="4">
    <source>
        <dbReference type="Pfam" id="PF12706"/>
    </source>
</evidence>
<dbReference type="InterPro" id="IPR044094">
    <property type="entry name" value="AtsA-like_MBL-fold"/>
</dbReference>
<keyword evidence="2" id="KW-0378">Hydrolase</keyword>
<feature type="domain" description="Metallo-beta-lactamase" evidence="4">
    <location>
        <begin position="187"/>
        <end position="300"/>
    </location>
</feature>
<dbReference type="InterPro" id="IPR001279">
    <property type="entry name" value="Metallo-B-lactamas"/>
</dbReference>
<keyword evidence="6" id="KW-1185">Reference proteome</keyword>
<dbReference type="PANTHER" id="PTHR46018:SF2">
    <property type="entry name" value="ZINC PHOSPHODIESTERASE ELAC PROTEIN 1"/>
    <property type="match status" value="1"/>
</dbReference>
<keyword evidence="1" id="KW-0540">Nuclease</keyword>
<reference evidence="6" key="1">
    <citation type="journal article" date="2019" name="Int. J. Syst. Evol. Microbiol.">
        <title>The Global Catalogue of Microorganisms (GCM) 10K type strain sequencing project: providing services to taxonomists for standard genome sequencing and annotation.</title>
        <authorList>
            <consortium name="The Broad Institute Genomics Platform"/>
            <consortium name="The Broad Institute Genome Sequencing Center for Infectious Disease"/>
            <person name="Wu L."/>
            <person name="Ma J."/>
        </authorList>
    </citation>
    <scope>NUCLEOTIDE SEQUENCE [LARGE SCALE GENOMIC DNA]</scope>
    <source>
        <strain evidence="6">JCM 16950</strain>
    </source>
</reference>
<dbReference type="InterPro" id="IPR036866">
    <property type="entry name" value="RibonucZ/Hydroxyglut_hydro"/>
</dbReference>
<protein>
    <submittedName>
        <fullName evidence="5">MBL fold metallo-hydrolase</fullName>
    </submittedName>
</protein>
<dbReference type="Proteomes" id="UP001500540">
    <property type="component" value="Unassembled WGS sequence"/>
</dbReference>
<dbReference type="PANTHER" id="PTHR46018">
    <property type="entry name" value="ZINC PHOSPHODIESTERASE ELAC PROTEIN 1"/>
    <property type="match status" value="1"/>
</dbReference>
<comment type="caution">
    <text evidence="5">The sequence shown here is derived from an EMBL/GenBank/DDBJ whole genome shotgun (WGS) entry which is preliminary data.</text>
</comment>
<evidence type="ECO:0000313" key="5">
    <source>
        <dbReference type="EMBL" id="GAA3777197.1"/>
    </source>
</evidence>
<name>A0ABP7GYV5_9MICO</name>
<dbReference type="Gene3D" id="3.60.15.10">
    <property type="entry name" value="Ribonuclease Z/Hydroxyacylglutathione hydrolase-like"/>
    <property type="match status" value="1"/>
</dbReference>
<dbReference type="CDD" id="cd07719">
    <property type="entry name" value="arylsulfatase_AtsA-like_MBL-fold"/>
    <property type="match status" value="1"/>
</dbReference>
<accession>A0ABP7GYV5</accession>
<organism evidence="5 6">
    <name type="scientific">Microbacterium kribbense</name>
    <dbReference type="NCBI Taxonomy" id="433645"/>
    <lineage>
        <taxon>Bacteria</taxon>
        <taxon>Bacillati</taxon>
        <taxon>Actinomycetota</taxon>
        <taxon>Actinomycetes</taxon>
        <taxon>Micrococcales</taxon>
        <taxon>Microbacteriaceae</taxon>
        <taxon>Microbacterium</taxon>
    </lineage>
</organism>
<proteinExistence type="predicted"/>
<evidence type="ECO:0000256" key="1">
    <source>
        <dbReference type="ARBA" id="ARBA00022759"/>
    </source>
</evidence>
<evidence type="ECO:0000256" key="2">
    <source>
        <dbReference type="ARBA" id="ARBA00022801"/>
    </source>
</evidence>